<evidence type="ECO:0000313" key="2">
    <source>
        <dbReference type="Proteomes" id="UP001058860"/>
    </source>
</evidence>
<organism evidence="1 2">
    <name type="scientific">Svornostia abyssi</name>
    <dbReference type="NCBI Taxonomy" id="2898438"/>
    <lineage>
        <taxon>Bacteria</taxon>
        <taxon>Bacillati</taxon>
        <taxon>Actinomycetota</taxon>
        <taxon>Thermoleophilia</taxon>
        <taxon>Solirubrobacterales</taxon>
        <taxon>Baekduiaceae</taxon>
        <taxon>Svornostia</taxon>
    </lineage>
</organism>
<gene>
    <name evidence="1" type="ORF">LRS13_10695</name>
</gene>
<proteinExistence type="predicted"/>
<dbReference type="EMBL" id="CP088295">
    <property type="protein sequence ID" value="UUY05956.1"/>
    <property type="molecule type" value="Genomic_DNA"/>
</dbReference>
<accession>A0ABY5PMM2</accession>
<dbReference type="Proteomes" id="UP001058860">
    <property type="component" value="Chromosome"/>
</dbReference>
<reference evidence="2" key="1">
    <citation type="submission" date="2021-11" db="EMBL/GenBank/DDBJ databases">
        <title>Cultivation dependent microbiological survey of springs from the worlds oldest radium mine currently devoted to the extraction of radon-saturated water.</title>
        <authorList>
            <person name="Kapinusova G."/>
            <person name="Smrhova T."/>
            <person name="Strejcek M."/>
            <person name="Suman J."/>
            <person name="Jani K."/>
            <person name="Pajer P."/>
            <person name="Uhlik O."/>
        </authorList>
    </citation>
    <scope>NUCLEOTIDE SEQUENCE [LARGE SCALE GENOMIC DNA]</scope>
    <source>
        <strain evidence="2">J379</strain>
    </source>
</reference>
<protein>
    <submittedName>
        <fullName evidence="1">Uncharacterized protein</fullName>
    </submittedName>
</protein>
<sequence length="67" mass="8129">MFAKAKRRLEQRRQSRLDRRAVRAEWDLTVGDRLRPVRTRIWEQDALVREPHPQDALDIPVAWQRRG</sequence>
<keyword evidence="2" id="KW-1185">Reference proteome</keyword>
<evidence type="ECO:0000313" key="1">
    <source>
        <dbReference type="EMBL" id="UUY05956.1"/>
    </source>
</evidence>
<name>A0ABY5PMM2_9ACTN</name>
<dbReference type="RefSeq" id="WP_353866394.1">
    <property type="nucleotide sequence ID" value="NZ_CP088295.1"/>
</dbReference>